<keyword evidence="2" id="KW-0449">Lipoprotein</keyword>
<keyword evidence="2" id="KW-0446">Lipid-binding</keyword>
<dbReference type="PRINTS" id="PR01171">
    <property type="entry name" value="BCTLIPOCALIN"/>
</dbReference>
<dbReference type="PIRSF" id="PIRSF036893">
    <property type="entry name" value="Lipocalin_ApoD"/>
    <property type="match status" value="1"/>
</dbReference>
<keyword evidence="2" id="KW-0998">Cell outer membrane</keyword>
<dbReference type="GO" id="GO:0008289">
    <property type="term" value="F:lipid binding"/>
    <property type="evidence" value="ECO:0007669"/>
    <property type="project" value="UniProtKB-UniRule"/>
</dbReference>
<protein>
    <recommendedName>
        <fullName evidence="2">Outer membrane lipoprotein Blc</fullName>
    </recommendedName>
</protein>
<feature type="signal peptide" evidence="2">
    <location>
        <begin position="1"/>
        <end position="23"/>
    </location>
</feature>
<organism evidence="4 5">
    <name type="scientific">Caballeronia cordobensis</name>
    <name type="common">Burkholderia cordobensis</name>
    <dbReference type="NCBI Taxonomy" id="1353886"/>
    <lineage>
        <taxon>Bacteria</taxon>
        <taxon>Pseudomonadati</taxon>
        <taxon>Pseudomonadota</taxon>
        <taxon>Betaproteobacteria</taxon>
        <taxon>Burkholderiales</taxon>
        <taxon>Burkholderiaceae</taxon>
        <taxon>Caballeronia</taxon>
    </lineage>
</organism>
<dbReference type="InterPro" id="IPR002446">
    <property type="entry name" value="Lipocalin_bac"/>
</dbReference>
<dbReference type="SUPFAM" id="SSF50814">
    <property type="entry name" value="Lipocalins"/>
    <property type="match status" value="1"/>
</dbReference>
<dbReference type="PANTHER" id="PTHR10612:SF34">
    <property type="entry name" value="APOLIPOPROTEIN D"/>
    <property type="match status" value="1"/>
</dbReference>
<reference evidence="5" key="1">
    <citation type="submission" date="2016-01" db="EMBL/GenBank/DDBJ databases">
        <authorList>
            <person name="Peeters C."/>
        </authorList>
    </citation>
    <scope>NUCLEOTIDE SEQUENCE [LARGE SCALE GENOMIC DNA]</scope>
</reference>
<dbReference type="Pfam" id="PF08212">
    <property type="entry name" value="Lipocalin_2"/>
    <property type="match status" value="1"/>
</dbReference>
<dbReference type="PANTHER" id="PTHR10612">
    <property type="entry name" value="APOLIPOPROTEIN D"/>
    <property type="match status" value="1"/>
</dbReference>
<comment type="similarity">
    <text evidence="1 2">Belongs to the calycin superfamily. Lipocalin family.</text>
</comment>
<name>A0A158IMJ8_CABCO</name>
<gene>
    <name evidence="4" type="ORF">AWB70_05103</name>
</gene>
<evidence type="ECO:0000313" key="4">
    <source>
        <dbReference type="EMBL" id="SAL57765.1"/>
    </source>
</evidence>
<dbReference type="AlphaFoldDB" id="A0A158IMJ8"/>
<dbReference type="Gene3D" id="2.40.128.20">
    <property type="match status" value="1"/>
</dbReference>
<dbReference type="GO" id="GO:0009279">
    <property type="term" value="C:cell outer membrane"/>
    <property type="evidence" value="ECO:0007669"/>
    <property type="project" value="UniProtKB-SubCell"/>
</dbReference>
<dbReference type="RefSeq" id="WP_053568182.1">
    <property type="nucleotide sequence ID" value="NZ_FCNY02000014.1"/>
</dbReference>
<evidence type="ECO:0000256" key="2">
    <source>
        <dbReference type="PIRNR" id="PIRNR036893"/>
    </source>
</evidence>
<dbReference type="PROSITE" id="PS51257">
    <property type="entry name" value="PROKAR_LIPOPROTEIN"/>
    <property type="match status" value="1"/>
</dbReference>
<evidence type="ECO:0000259" key="3">
    <source>
        <dbReference type="Pfam" id="PF08212"/>
    </source>
</evidence>
<feature type="chain" id="PRO_5013435131" description="Outer membrane lipoprotein Blc" evidence="2">
    <location>
        <begin position="24"/>
        <end position="195"/>
    </location>
</feature>
<dbReference type="Proteomes" id="UP000054740">
    <property type="component" value="Unassembled WGS sequence"/>
</dbReference>
<evidence type="ECO:0000313" key="5">
    <source>
        <dbReference type="Proteomes" id="UP000054740"/>
    </source>
</evidence>
<dbReference type="InterPro" id="IPR047202">
    <property type="entry name" value="Lipocalin_Blc-like_dom"/>
</dbReference>
<dbReference type="EMBL" id="FCNY02000014">
    <property type="protein sequence ID" value="SAL57765.1"/>
    <property type="molecule type" value="Genomic_DNA"/>
</dbReference>
<comment type="subunit">
    <text evidence="2">Homodimer.</text>
</comment>
<proteinExistence type="inferred from homology"/>
<dbReference type="InterPro" id="IPR000566">
    <property type="entry name" value="Lipocln_cytosolic_FA-bd_dom"/>
</dbReference>
<keyword evidence="2" id="KW-0732">Signal</keyword>
<comment type="function">
    <text evidence="2">Involved in the storage or transport of lipids necessary for membrane maintenance under stressful conditions. Displays a binding preference for lysophospholipids.</text>
</comment>
<dbReference type="InterPro" id="IPR012674">
    <property type="entry name" value="Calycin"/>
</dbReference>
<evidence type="ECO:0000256" key="1">
    <source>
        <dbReference type="ARBA" id="ARBA00006889"/>
    </source>
</evidence>
<keyword evidence="2" id="KW-0472">Membrane</keyword>
<dbReference type="GO" id="GO:0006950">
    <property type="term" value="P:response to stress"/>
    <property type="evidence" value="ECO:0007669"/>
    <property type="project" value="UniProtKB-ARBA"/>
</dbReference>
<keyword evidence="5" id="KW-1185">Reference proteome</keyword>
<comment type="subcellular location">
    <subcellularLocation>
        <location evidence="2">Cell outer membrane</location>
    </subcellularLocation>
</comment>
<dbReference type="InterPro" id="IPR022271">
    <property type="entry name" value="Lipocalin_ApoD"/>
</dbReference>
<accession>A0A158IMJ8</accession>
<dbReference type="CDD" id="cd19438">
    <property type="entry name" value="lipocalin_Blc-like"/>
    <property type="match status" value="1"/>
</dbReference>
<sequence>MKRFFRAVLISLIALGMFGCTNAPVNQNPHADDMLVPVLVDLPRYMGRWYVIANIPMVDERDYVASCAVWTLRPDGRIEDAVVGRKHGFDQPETGTTFIAKPGHGTQNSVWRVRPMWPFEFIVITVYVDPDYQYTVRATPDKDFAWILSRRPDMSEEVYQSLLARLDQMGFDTPRFKRVVQFPEQIGQPGFHAVR</sequence>
<feature type="domain" description="Lipocalin/cytosolic fatty-acid binding" evidence="3">
    <location>
        <begin position="40"/>
        <end position="181"/>
    </location>
</feature>